<dbReference type="SUPFAM" id="SSF52540">
    <property type="entry name" value="P-loop containing nucleoside triphosphate hydrolases"/>
    <property type="match status" value="1"/>
</dbReference>
<evidence type="ECO:0000313" key="3">
    <source>
        <dbReference type="Proteomes" id="UP000229896"/>
    </source>
</evidence>
<protein>
    <submittedName>
        <fullName evidence="2">Translational GTPase TypA</fullName>
    </submittedName>
</protein>
<dbReference type="GO" id="GO:0003924">
    <property type="term" value="F:GTPase activity"/>
    <property type="evidence" value="ECO:0007669"/>
    <property type="project" value="InterPro"/>
</dbReference>
<name>A0A2M6YCX6_9BACT</name>
<dbReference type="Pfam" id="PF00009">
    <property type="entry name" value="GTP_EFTU"/>
    <property type="match status" value="1"/>
</dbReference>
<dbReference type="PROSITE" id="PS51722">
    <property type="entry name" value="G_TR_2"/>
    <property type="match status" value="1"/>
</dbReference>
<dbReference type="PANTHER" id="PTHR42908">
    <property type="entry name" value="TRANSLATION ELONGATION FACTOR-RELATED"/>
    <property type="match status" value="1"/>
</dbReference>
<dbReference type="Gene3D" id="3.40.50.300">
    <property type="entry name" value="P-loop containing nucleotide triphosphate hydrolases"/>
    <property type="match status" value="1"/>
</dbReference>
<dbReference type="AlphaFoldDB" id="A0A2M6YCX6"/>
<evidence type="ECO:0000313" key="2">
    <source>
        <dbReference type="EMBL" id="PIU24541.1"/>
    </source>
</evidence>
<dbReference type="InterPro" id="IPR031157">
    <property type="entry name" value="G_TR_CS"/>
</dbReference>
<organism evidence="2 3">
    <name type="scientific">Candidatus Berkelbacteria bacterium CG08_land_8_20_14_0_20_39_8</name>
    <dbReference type="NCBI Taxonomy" id="1974511"/>
    <lineage>
        <taxon>Bacteria</taxon>
        <taxon>Candidatus Berkelbacteria</taxon>
    </lineage>
</organism>
<dbReference type="InterPro" id="IPR047041">
    <property type="entry name" value="BipA_GTP-bd_dom"/>
</dbReference>
<dbReference type="GO" id="GO:0005525">
    <property type="term" value="F:GTP binding"/>
    <property type="evidence" value="ECO:0007669"/>
    <property type="project" value="InterPro"/>
</dbReference>
<dbReference type="InterPro" id="IPR027417">
    <property type="entry name" value="P-loop_NTPase"/>
</dbReference>
<reference evidence="3" key="1">
    <citation type="submission" date="2017-09" db="EMBL/GenBank/DDBJ databases">
        <title>Depth-based differentiation of microbial function through sediment-hosted aquifers and enrichment of novel symbionts in the deep terrestrial subsurface.</title>
        <authorList>
            <person name="Probst A.J."/>
            <person name="Ladd B."/>
            <person name="Jarett J.K."/>
            <person name="Geller-Mcgrath D.E."/>
            <person name="Sieber C.M.K."/>
            <person name="Emerson J.B."/>
            <person name="Anantharaman K."/>
            <person name="Thomas B.C."/>
            <person name="Malmstrom R."/>
            <person name="Stieglmeier M."/>
            <person name="Klingl A."/>
            <person name="Woyke T."/>
            <person name="Ryan C.M."/>
            <person name="Banfield J.F."/>
        </authorList>
    </citation>
    <scope>NUCLEOTIDE SEQUENCE [LARGE SCALE GENOMIC DNA]</scope>
</reference>
<dbReference type="GO" id="GO:1990904">
    <property type="term" value="C:ribonucleoprotein complex"/>
    <property type="evidence" value="ECO:0007669"/>
    <property type="project" value="TreeGrafter"/>
</dbReference>
<proteinExistence type="predicted"/>
<dbReference type="InterPro" id="IPR005225">
    <property type="entry name" value="Small_GTP-bd"/>
</dbReference>
<gene>
    <name evidence="2" type="ORF">COT12_00485</name>
</gene>
<feature type="non-terminal residue" evidence="2">
    <location>
        <position position="220"/>
    </location>
</feature>
<dbReference type="FunFam" id="3.40.50.300:FF:000055">
    <property type="entry name" value="GTP-binding protein TypA"/>
    <property type="match status" value="1"/>
</dbReference>
<dbReference type="PRINTS" id="PR00315">
    <property type="entry name" value="ELONGATNFCT"/>
</dbReference>
<feature type="domain" description="Tr-type G" evidence="1">
    <location>
        <begin position="1"/>
        <end position="201"/>
    </location>
</feature>
<accession>A0A2M6YCX6</accession>
<dbReference type="CDD" id="cd01891">
    <property type="entry name" value="TypA_BipA"/>
    <property type="match status" value="1"/>
</dbReference>
<evidence type="ECO:0000259" key="1">
    <source>
        <dbReference type="PROSITE" id="PS51722"/>
    </source>
</evidence>
<sequence>MEIRNVAVIAHVDHGKTTLVDGFLKQSKTFRDNEVYMDQELILDSNDQERERGITILAKNTAISYKGVKINIIDTPGHADFGGEVERTLNMAEGAILVIDAQEGPMPQTKFVLKKAFELGLKIIVVINKIDKKNADLKKTINNMYDLFLDMAQTDEQLEFPVYYALGRDGKSWKEIPDDFNQSADLSPILEAIIEYIPALEKNDEKPFQMLVSALDYDSF</sequence>
<dbReference type="NCBIfam" id="TIGR00231">
    <property type="entry name" value="small_GTP"/>
    <property type="match status" value="1"/>
</dbReference>
<dbReference type="Proteomes" id="UP000229896">
    <property type="component" value="Unassembled WGS sequence"/>
</dbReference>
<comment type="caution">
    <text evidence="2">The sequence shown here is derived from an EMBL/GenBank/DDBJ whole genome shotgun (WGS) entry which is preliminary data.</text>
</comment>
<dbReference type="InterPro" id="IPR000795">
    <property type="entry name" value="T_Tr_GTP-bd_dom"/>
</dbReference>
<dbReference type="PANTHER" id="PTHR42908:SF8">
    <property type="entry name" value="TR-TYPE G DOMAIN-CONTAINING PROTEIN"/>
    <property type="match status" value="1"/>
</dbReference>
<dbReference type="GO" id="GO:0005829">
    <property type="term" value="C:cytosol"/>
    <property type="evidence" value="ECO:0007669"/>
    <property type="project" value="TreeGrafter"/>
</dbReference>
<dbReference type="PROSITE" id="PS00301">
    <property type="entry name" value="G_TR_1"/>
    <property type="match status" value="1"/>
</dbReference>
<dbReference type="EMBL" id="PEXI01000020">
    <property type="protein sequence ID" value="PIU24541.1"/>
    <property type="molecule type" value="Genomic_DNA"/>
</dbReference>